<name>A0A654IGA4_9MOLU</name>
<accession>A0A654IGA4</accession>
<evidence type="ECO:0000256" key="1">
    <source>
        <dbReference type="SAM" id="MobiDB-lite"/>
    </source>
</evidence>
<keyword evidence="2" id="KW-0472">Membrane</keyword>
<organism evidence="4">
    <name type="scientific">Mycoplasma feriruminatoris</name>
    <dbReference type="NCBI Taxonomy" id="1179777"/>
    <lineage>
        <taxon>Bacteria</taxon>
        <taxon>Bacillati</taxon>
        <taxon>Mycoplasmatota</taxon>
        <taxon>Mollicutes</taxon>
        <taxon>Mycoplasmataceae</taxon>
        <taxon>Mycoplasma</taxon>
    </lineage>
</organism>
<evidence type="ECO:0000256" key="3">
    <source>
        <dbReference type="SAM" id="SignalP"/>
    </source>
</evidence>
<keyword evidence="3" id="KW-0732">Signal</keyword>
<dbReference type="NCBIfam" id="TIGR02167">
    <property type="entry name" value="Liste_lipo_26"/>
    <property type="match status" value="2"/>
</dbReference>
<feature type="compositionally biased region" description="Basic and acidic residues" evidence="1">
    <location>
        <begin position="289"/>
        <end position="307"/>
    </location>
</feature>
<feature type="chain" id="PRO_5025001227" description="PARCEL domain protein" evidence="3">
    <location>
        <begin position="20"/>
        <end position="439"/>
    </location>
</feature>
<feature type="transmembrane region" description="Helical" evidence="2">
    <location>
        <begin position="367"/>
        <end position="391"/>
    </location>
</feature>
<dbReference type="EMBL" id="LR739235">
    <property type="protein sequence ID" value="VZR97149.1"/>
    <property type="molecule type" value="Genomic_DNA"/>
</dbReference>
<feature type="region of interest" description="Disordered" evidence="1">
    <location>
        <begin position="235"/>
        <end position="316"/>
    </location>
</feature>
<dbReference type="Pfam" id="PF03382">
    <property type="entry name" value="DUF285"/>
    <property type="match status" value="1"/>
</dbReference>
<proteinExistence type="predicted"/>
<dbReference type="AlphaFoldDB" id="A0A654IGA4"/>
<keyword evidence="2" id="KW-1133">Transmembrane helix</keyword>
<dbReference type="InterPro" id="IPR005046">
    <property type="entry name" value="DUF285"/>
</dbReference>
<keyword evidence="2" id="KW-0812">Transmembrane</keyword>
<reference evidence="4" key="1">
    <citation type="submission" date="2019-11" db="EMBL/GenBank/DDBJ databases">
        <authorList>
            <person name="Falquet L."/>
            <person name="Falquet L."/>
        </authorList>
    </citation>
    <scope>NUCLEOTIDE SEQUENCE</scope>
    <source>
        <strain evidence="4">8756-13</strain>
    </source>
</reference>
<evidence type="ECO:0000313" key="4">
    <source>
        <dbReference type="EMBL" id="VZR97149.1"/>
    </source>
</evidence>
<gene>
    <name evidence="4" type="ORF">MF5295_00170</name>
</gene>
<dbReference type="InterPro" id="IPR011889">
    <property type="entry name" value="Liste_lipo_26"/>
</dbReference>
<feature type="compositionally biased region" description="Low complexity" evidence="1">
    <location>
        <begin position="254"/>
        <end position="278"/>
    </location>
</feature>
<sequence>MKKLLTILTSTSAIFLITAGVMLVNRNNGDNNKINYNSKGKKVEHQFADNKTKKKITKIGYYYKDGKAIISQIPPTVEVVAADLPEEITSLRNAFYGNRQGVRFEKQWDTKNITDMSSVFYDANWINDSSIKKWNTSKVTDMSKMFKKAKSFNQDISSWDVSNVKNFEGMFDDASEFNNGNKPLKWEGKLNKAENMKSMFNKASDFKHSLDSWILTKKVDYKNFGLEEKRQPKWFTEPLVQTPPSTPLIRSDESSNLSSQGSGSNSVGNSDNIISDIIMNPPVNNQENSAEKIEEKQSGNEIKKSETEVSIVDSKNNDLENETLLKDKKSNQSNEFTQPKENKNNVYKIPSFKQKPNIILKSNSSNAAVIAGAVSGTFSLLGIGAGAGYYYRKNLKNFYLKSADKMKPVYAKTKDGLKEFYNKAKTKIKSKLSKIKSKK</sequence>
<feature type="signal peptide" evidence="3">
    <location>
        <begin position="1"/>
        <end position="19"/>
    </location>
</feature>
<evidence type="ECO:0008006" key="5">
    <source>
        <dbReference type="Google" id="ProtNLM"/>
    </source>
</evidence>
<dbReference type="NCBIfam" id="NF033158">
    <property type="entry name" value="Myrrcad"/>
    <property type="match status" value="1"/>
</dbReference>
<evidence type="ECO:0000256" key="2">
    <source>
        <dbReference type="SAM" id="Phobius"/>
    </source>
</evidence>
<protein>
    <recommendedName>
        <fullName evidence="5">PARCEL domain protein</fullName>
    </recommendedName>
</protein>